<organism evidence="2 3">
    <name type="scientific">Ambrosia artemisiifolia</name>
    <name type="common">Common ragweed</name>
    <dbReference type="NCBI Taxonomy" id="4212"/>
    <lineage>
        <taxon>Eukaryota</taxon>
        <taxon>Viridiplantae</taxon>
        <taxon>Streptophyta</taxon>
        <taxon>Embryophyta</taxon>
        <taxon>Tracheophyta</taxon>
        <taxon>Spermatophyta</taxon>
        <taxon>Magnoliopsida</taxon>
        <taxon>eudicotyledons</taxon>
        <taxon>Gunneridae</taxon>
        <taxon>Pentapetalae</taxon>
        <taxon>asterids</taxon>
        <taxon>campanulids</taxon>
        <taxon>Asterales</taxon>
        <taxon>Asteraceae</taxon>
        <taxon>Asteroideae</taxon>
        <taxon>Heliantheae alliance</taxon>
        <taxon>Heliantheae</taxon>
        <taxon>Ambrosia</taxon>
    </lineage>
</organism>
<protein>
    <submittedName>
        <fullName evidence="2">Uncharacterized protein</fullName>
    </submittedName>
</protein>
<accession>A0AAD5GJD1</accession>
<dbReference type="Proteomes" id="UP001206925">
    <property type="component" value="Unassembled WGS sequence"/>
</dbReference>
<sequence>ICVGFLNNSDYGWKEMMMMTQSLFGLGLVFFHSMNKNFKIIYFVRVRDDKIYGPGRAILFAFQNENYVTNKGRNQRNTCNSMLPFRAQKAIAHMSIGSWSHQRFLVVKVGAFESYMFQLENSSKYDPVGKEIVDLALPCFCHNLEMDEEYQGNLRFGRKIRRDTMNAGHEQENIRNASGVSSDKIFSDLDEHCYLVTRKLYQKMLMKPLKMWHQSLHARCLITRKLYN</sequence>
<feature type="non-terminal residue" evidence="2">
    <location>
        <position position="228"/>
    </location>
</feature>
<name>A0AAD5GJD1_AMBAR</name>
<feature type="non-terminal residue" evidence="2">
    <location>
        <position position="1"/>
    </location>
</feature>
<keyword evidence="1" id="KW-1133">Transmembrane helix</keyword>
<feature type="transmembrane region" description="Helical" evidence="1">
    <location>
        <begin position="16"/>
        <end position="35"/>
    </location>
</feature>
<keyword evidence="1" id="KW-0472">Membrane</keyword>
<keyword evidence="1" id="KW-0812">Transmembrane</keyword>
<dbReference type="EMBL" id="JAMZMK010007752">
    <property type="protein sequence ID" value="KAI7743289.1"/>
    <property type="molecule type" value="Genomic_DNA"/>
</dbReference>
<keyword evidence="3" id="KW-1185">Reference proteome</keyword>
<reference evidence="2" key="1">
    <citation type="submission" date="2022-06" db="EMBL/GenBank/DDBJ databases">
        <title>Uncovering the hologenomic basis of an extraordinary plant invasion.</title>
        <authorList>
            <person name="Bieker V.C."/>
            <person name="Martin M.D."/>
            <person name="Gilbert T."/>
            <person name="Hodgins K."/>
            <person name="Battlay P."/>
            <person name="Petersen B."/>
            <person name="Wilson J."/>
        </authorList>
    </citation>
    <scope>NUCLEOTIDE SEQUENCE</scope>
    <source>
        <strain evidence="2">AA19_3_7</strain>
        <tissue evidence="2">Leaf</tissue>
    </source>
</reference>
<dbReference type="AlphaFoldDB" id="A0AAD5GJD1"/>
<evidence type="ECO:0000313" key="3">
    <source>
        <dbReference type="Proteomes" id="UP001206925"/>
    </source>
</evidence>
<proteinExistence type="predicted"/>
<evidence type="ECO:0000256" key="1">
    <source>
        <dbReference type="SAM" id="Phobius"/>
    </source>
</evidence>
<evidence type="ECO:0000313" key="2">
    <source>
        <dbReference type="EMBL" id="KAI7743289.1"/>
    </source>
</evidence>
<comment type="caution">
    <text evidence="2">The sequence shown here is derived from an EMBL/GenBank/DDBJ whole genome shotgun (WGS) entry which is preliminary data.</text>
</comment>
<gene>
    <name evidence="2" type="ORF">M8C21_001958</name>
</gene>